<dbReference type="STRING" id="181874.A0A409YS85"/>
<feature type="transmembrane region" description="Helical" evidence="6">
    <location>
        <begin position="481"/>
        <end position="500"/>
    </location>
</feature>
<dbReference type="Proteomes" id="UP000284842">
    <property type="component" value="Unassembled WGS sequence"/>
</dbReference>
<evidence type="ECO:0000256" key="4">
    <source>
        <dbReference type="ARBA" id="ARBA00023136"/>
    </source>
</evidence>
<keyword evidence="4 6" id="KW-0472">Membrane</keyword>
<protein>
    <recommendedName>
        <fullName evidence="7">Major facilitator superfamily (MFS) profile domain-containing protein</fullName>
    </recommendedName>
</protein>
<keyword evidence="2 6" id="KW-0812">Transmembrane</keyword>
<feature type="transmembrane region" description="Helical" evidence="6">
    <location>
        <begin position="230"/>
        <end position="249"/>
    </location>
</feature>
<dbReference type="PROSITE" id="PS50850">
    <property type="entry name" value="MFS"/>
    <property type="match status" value="1"/>
</dbReference>
<dbReference type="Pfam" id="PF07690">
    <property type="entry name" value="MFS_1"/>
    <property type="match status" value="1"/>
</dbReference>
<dbReference type="SUPFAM" id="SSF103473">
    <property type="entry name" value="MFS general substrate transporter"/>
    <property type="match status" value="1"/>
</dbReference>
<evidence type="ECO:0000256" key="1">
    <source>
        <dbReference type="ARBA" id="ARBA00004141"/>
    </source>
</evidence>
<feature type="transmembrane region" description="Helical" evidence="6">
    <location>
        <begin position="372"/>
        <end position="396"/>
    </location>
</feature>
<dbReference type="EMBL" id="NHTK01000748">
    <property type="protein sequence ID" value="PPR05871.1"/>
    <property type="molecule type" value="Genomic_DNA"/>
</dbReference>
<dbReference type="Gene3D" id="1.20.1250.20">
    <property type="entry name" value="MFS general substrate transporter like domains"/>
    <property type="match status" value="1"/>
</dbReference>
<feature type="compositionally biased region" description="Polar residues" evidence="5">
    <location>
        <begin position="1"/>
        <end position="33"/>
    </location>
</feature>
<feature type="transmembrane region" description="Helical" evidence="6">
    <location>
        <begin position="512"/>
        <end position="531"/>
    </location>
</feature>
<feature type="transmembrane region" description="Helical" evidence="6">
    <location>
        <begin position="140"/>
        <end position="159"/>
    </location>
</feature>
<dbReference type="Gene3D" id="1.20.1720.10">
    <property type="entry name" value="Multidrug resistance protein D"/>
    <property type="match status" value="1"/>
</dbReference>
<dbReference type="GO" id="GO:0022857">
    <property type="term" value="F:transmembrane transporter activity"/>
    <property type="evidence" value="ECO:0007669"/>
    <property type="project" value="InterPro"/>
</dbReference>
<dbReference type="OrthoDB" id="2585655at2759"/>
<keyword evidence="9" id="KW-1185">Reference proteome</keyword>
<feature type="transmembrane region" description="Helical" evidence="6">
    <location>
        <begin position="203"/>
        <end position="224"/>
    </location>
</feature>
<dbReference type="GO" id="GO:0005886">
    <property type="term" value="C:plasma membrane"/>
    <property type="evidence" value="ECO:0007669"/>
    <property type="project" value="TreeGrafter"/>
</dbReference>
<feature type="domain" description="Major facilitator superfamily (MFS) profile" evidence="7">
    <location>
        <begin position="75"/>
        <end position="534"/>
    </location>
</feature>
<comment type="subcellular location">
    <subcellularLocation>
        <location evidence="1">Membrane</location>
        <topology evidence="1">Multi-pass membrane protein</topology>
    </subcellularLocation>
</comment>
<sequence length="564" mass="61378">MSRTDSTVVQPSATSKEASVNPTADISSDTIGNSASTTSPPTRPPTAKGHHSFDIEHVPVKNDPRAWSPLRKNISLALIASASMIAGLSANIQNPAVEQMEKELPATSEQFSLSISVFILIQGVMPLLWSVVSEVKGRKLVYVVSLGLFTLGTIIVALSHNIGLVIGFRSLQAAGSSAVMSIGAASLADIFDPAERGRKMGIYYIAPLLGPAMGPIFGGVLTSAWNWRAIFWFLAIVSGTITLSFFFFFRDTFRKERSVIYQNVLKQRMREAIKHHSGTSTPASRDEKTIVDADVEKAEKQEPTSSAPVQLSMDDVKVSIIDVNPFKPLLEVLRRKNNLVILFASGLLFAFNFLIVYTSSRTLSRFYSYPPFKIGLVTLAYGLGAVAGSILGGRYSDRELAKMKEKHGGLSEPEMRLKSIMLGAIFLPPCVVGFGWICKSHVHVSALCVFLFLGGFFSIWIYSSTLAYIVDANNGRSSTAVAANSAFRGISAFVATEIAVPLQDGLGDGWMYTIWGGIMAFAAALIVLVCVKGEQWRHSAEDRERRIAELLDTNPLEPQKEQKA</sequence>
<dbReference type="AlphaFoldDB" id="A0A409YS85"/>
<reference evidence="8 9" key="1">
    <citation type="journal article" date="2018" name="Evol. Lett.">
        <title>Horizontal gene cluster transfer increased hallucinogenic mushroom diversity.</title>
        <authorList>
            <person name="Reynolds H.T."/>
            <person name="Vijayakumar V."/>
            <person name="Gluck-Thaler E."/>
            <person name="Korotkin H.B."/>
            <person name="Matheny P.B."/>
            <person name="Slot J.C."/>
        </authorList>
    </citation>
    <scope>NUCLEOTIDE SEQUENCE [LARGE SCALE GENOMIC DNA]</scope>
    <source>
        <strain evidence="8 9">2629</strain>
    </source>
</reference>
<dbReference type="InterPro" id="IPR036259">
    <property type="entry name" value="MFS_trans_sf"/>
</dbReference>
<feature type="transmembrane region" description="Helical" evidence="6">
    <location>
        <begin position="417"/>
        <end position="437"/>
    </location>
</feature>
<organism evidence="8 9">
    <name type="scientific">Panaeolus cyanescens</name>
    <dbReference type="NCBI Taxonomy" id="181874"/>
    <lineage>
        <taxon>Eukaryota</taxon>
        <taxon>Fungi</taxon>
        <taxon>Dikarya</taxon>
        <taxon>Basidiomycota</taxon>
        <taxon>Agaricomycotina</taxon>
        <taxon>Agaricomycetes</taxon>
        <taxon>Agaricomycetidae</taxon>
        <taxon>Agaricales</taxon>
        <taxon>Agaricineae</taxon>
        <taxon>Galeropsidaceae</taxon>
        <taxon>Panaeolus</taxon>
    </lineage>
</organism>
<feature type="transmembrane region" description="Helical" evidence="6">
    <location>
        <begin position="171"/>
        <end position="191"/>
    </location>
</feature>
<evidence type="ECO:0000256" key="6">
    <source>
        <dbReference type="SAM" id="Phobius"/>
    </source>
</evidence>
<feature type="region of interest" description="Disordered" evidence="5">
    <location>
        <begin position="1"/>
        <end position="52"/>
    </location>
</feature>
<feature type="transmembrane region" description="Helical" evidence="6">
    <location>
        <begin position="74"/>
        <end position="92"/>
    </location>
</feature>
<gene>
    <name evidence="8" type="ORF">CVT24_006625</name>
</gene>
<dbReference type="InterPro" id="IPR011701">
    <property type="entry name" value="MFS"/>
</dbReference>
<evidence type="ECO:0000256" key="2">
    <source>
        <dbReference type="ARBA" id="ARBA00022692"/>
    </source>
</evidence>
<dbReference type="InParanoid" id="A0A409YS85"/>
<feature type="transmembrane region" description="Helical" evidence="6">
    <location>
        <begin position="339"/>
        <end position="360"/>
    </location>
</feature>
<dbReference type="PANTHER" id="PTHR23502:SF5">
    <property type="entry name" value="QUINIDINE RESISTANCE PROTEIN 3"/>
    <property type="match status" value="1"/>
</dbReference>
<dbReference type="PANTHER" id="PTHR23502">
    <property type="entry name" value="MAJOR FACILITATOR SUPERFAMILY"/>
    <property type="match status" value="1"/>
</dbReference>
<keyword evidence="3 6" id="KW-1133">Transmembrane helix</keyword>
<evidence type="ECO:0000256" key="3">
    <source>
        <dbReference type="ARBA" id="ARBA00022989"/>
    </source>
</evidence>
<dbReference type="InterPro" id="IPR020846">
    <property type="entry name" value="MFS_dom"/>
</dbReference>
<evidence type="ECO:0000313" key="8">
    <source>
        <dbReference type="EMBL" id="PPR05871.1"/>
    </source>
</evidence>
<feature type="transmembrane region" description="Helical" evidence="6">
    <location>
        <begin position="443"/>
        <end position="469"/>
    </location>
</feature>
<feature type="transmembrane region" description="Helical" evidence="6">
    <location>
        <begin position="112"/>
        <end position="133"/>
    </location>
</feature>
<comment type="caution">
    <text evidence="8">The sequence shown here is derived from an EMBL/GenBank/DDBJ whole genome shotgun (WGS) entry which is preliminary data.</text>
</comment>
<name>A0A409YS85_9AGAR</name>
<evidence type="ECO:0000259" key="7">
    <source>
        <dbReference type="PROSITE" id="PS50850"/>
    </source>
</evidence>
<proteinExistence type="predicted"/>
<evidence type="ECO:0000256" key="5">
    <source>
        <dbReference type="SAM" id="MobiDB-lite"/>
    </source>
</evidence>
<evidence type="ECO:0000313" key="9">
    <source>
        <dbReference type="Proteomes" id="UP000284842"/>
    </source>
</evidence>
<accession>A0A409YS85</accession>